<dbReference type="RefSeq" id="XP_007325320.1">
    <property type="nucleotide sequence ID" value="XM_007325258.1"/>
</dbReference>
<organism evidence="1 2">
    <name type="scientific">Agaricus bisporus var. burnettii (strain JB137-S8 / ATCC MYA-4627 / FGSC 10392)</name>
    <name type="common">White button mushroom</name>
    <dbReference type="NCBI Taxonomy" id="597362"/>
    <lineage>
        <taxon>Eukaryota</taxon>
        <taxon>Fungi</taxon>
        <taxon>Dikarya</taxon>
        <taxon>Basidiomycota</taxon>
        <taxon>Agaricomycotina</taxon>
        <taxon>Agaricomycetes</taxon>
        <taxon>Agaricomycetidae</taxon>
        <taxon>Agaricales</taxon>
        <taxon>Agaricineae</taxon>
        <taxon>Agaricaceae</taxon>
        <taxon>Agaricus</taxon>
    </lineage>
</organism>
<dbReference type="EMBL" id="JH971385">
    <property type="protein sequence ID" value="EKM84407.1"/>
    <property type="molecule type" value="Genomic_DNA"/>
</dbReference>
<reference evidence="2" key="1">
    <citation type="journal article" date="2012" name="Proc. Natl. Acad. Sci. U.S.A.">
        <title>Genome sequence of the button mushroom Agaricus bisporus reveals mechanisms governing adaptation to a humic-rich ecological niche.</title>
        <authorList>
            <person name="Morin E."/>
            <person name="Kohler A."/>
            <person name="Baker A.R."/>
            <person name="Foulongne-Oriol M."/>
            <person name="Lombard V."/>
            <person name="Nagy L.G."/>
            <person name="Ohm R.A."/>
            <person name="Patyshakuliyeva A."/>
            <person name="Brun A."/>
            <person name="Aerts A.L."/>
            <person name="Bailey A.M."/>
            <person name="Billette C."/>
            <person name="Coutinho P.M."/>
            <person name="Deakin G."/>
            <person name="Doddapaneni H."/>
            <person name="Floudas D."/>
            <person name="Grimwood J."/>
            <person name="Hilden K."/>
            <person name="Kuees U."/>
            <person name="LaButti K.M."/>
            <person name="Lapidus A."/>
            <person name="Lindquist E.A."/>
            <person name="Lucas S.M."/>
            <person name="Murat C."/>
            <person name="Riley R.W."/>
            <person name="Salamov A.A."/>
            <person name="Schmutz J."/>
            <person name="Subramanian V."/>
            <person name="Woesten H.A.B."/>
            <person name="Xu J."/>
            <person name="Eastwood D.C."/>
            <person name="Foster G.D."/>
            <person name="Sonnenberg A.S."/>
            <person name="Cullen D."/>
            <person name="de Vries R.P."/>
            <person name="Lundell T."/>
            <person name="Hibbett D.S."/>
            <person name="Henrissat B."/>
            <person name="Burton K.S."/>
            <person name="Kerrigan R.W."/>
            <person name="Challen M.P."/>
            <person name="Grigoriev I.V."/>
            <person name="Martin F."/>
        </authorList>
    </citation>
    <scope>NUCLEOTIDE SEQUENCE [LARGE SCALE GENOMIC DNA]</scope>
    <source>
        <strain evidence="2">JB137-S8 / ATCC MYA-4627 / FGSC 10392</strain>
    </source>
</reference>
<dbReference type="Proteomes" id="UP000008493">
    <property type="component" value="Unassembled WGS sequence"/>
</dbReference>
<evidence type="ECO:0000313" key="2">
    <source>
        <dbReference type="Proteomes" id="UP000008493"/>
    </source>
</evidence>
<keyword evidence="2" id="KW-1185">Reference proteome</keyword>
<dbReference type="KEGG" id="abp:AGABI1DRAFT82071"/>
<accession>K5XLU6</accession>
<dbReference type="HOGENOM" id="CLU_2793377_0_0_1"/>
<protein>
    <submittedName>
        <fullName evidence="1">Uncharacterized protein</fullName>
    </submittedName>
</protein>
<evidence type="ECO:0000313" key="1">
    <source>
        <dbReference type="EMBL" id="EKM84407.1"/>
    </source>
</evidence>
<proteinExistence type="predicted"/>
<sequence>MMECREELAELSSNSRDICVMVKGDTLVHERFNPRLDLSRHKSNLCGSTFGIFVSLFEYTSLYVHWKS</sequence>
<dbReference type="OMA" id="RDICVMV"/>
<dbReference type="AlphaFoldDB" id="K5XLU6"/>
<dbReference type="InParanoid" id="K5XLU6"/>
<dbReference type="GeneID" id="18831799"/>
<name>K5XLU6_AGABU</name>
<gene>
    <name evidence="1" type="ORF">AGABI1DRAFT_82071</name>
</gene>